<feature type="transmembrane region" description="Helical" evidence="1">
    <location>
        <begin position="50"/>
        <end position="69"/>
    </location>
</feature>
<keyword evidence="3" id="KW-1185">Reference proteome</keyword>
<protein>
    <submittedName>
        <fullName evidence="2">Uncharacterized protein</fullName>
    </submittedName>
</protein>
<evidence type="ECO:0000313" key="3">
    <source>
        <dbReference type="Proteomes" id="UP001501115"/>
    </source>
</evidence>
<dbReference type="RefSeq" id="WP_345666260.1">
    <property type="nucleotide sequence ID" value="NZ_BAABET010000018.1"/>
</dbReference>
<dbReference type="Proteomes" id="UP001501115">
    <property type="component" value="Unassembled WGS sequence"/>
</dbReference>
<feature type="transmembrane region" description="Helical" evidence="1">
    <location>
        <begin position="81"/>
        <end position="102"/>
    </location>
</feature>
<sequence length="548" mass="59166">MPDRSGDAQPDHESGFSLWLWSLLGVFAAAVPCALLVVEKLGSTLSPVPLTLALLAALAGYVVAVRVVVRETFGQRTGRSRVLVWLAAGCLFLVSVAVLFAFRPPPPPLTRMRGARDVAVVGFAGRDEAHDGQVLTDVAADFARSMTGRIPTATAVRSYAGEISLPLLELQGNDQSRLERKTAAFADETNAEIVVGGLVDTDPAGQTTLRPAVYVRADQVPDSPELAGWYLDGPILMSRSWESARGRAQLSAELTRQTGTLAEFVDALDTWRNGSPVEAGQILESLLDPRQQNGRDGFVPLDLIRLFRGHTAEQQAFTETGHNRQTLLEKARANYLAIRKNSLVGWRARLSLQGNAYRRALGQARNCQPGTVHAAELAAISQALRALAKDPEFTKLGQLKATVNLAQVEQCRITAGLVKDDGTVDEALSAVRASPDIAGAAEIHALAESIAAVHAAHRGDLAMAVERIRDAIAQGQDLVERFVWHGLLASWSLARCDLGTGRMAQQDAIAQLAAAERTGRVDLTFRRQYEQALAAELHQAEEYCGKMR</sequence>
<feature type="transmembrane region" description="Helical" evidence="1">
    <location>
        <begin position="18"/>
        <end position="38"/>
    </location>
</feature>
<name>A0ABP8HJ53_9ACTN</name>
<evidence type="ECO:0000313" key="2">
    <source>
        <dbReference type="EMBL" id="GAA4340092.1"/>
    </source>
</evidence>
<keyword evidence="1" id="KW-1133">Transmembrane helix</keyword>
<evidence type="ECO:0000256" key="1">
    <source>
        <dbReference type="SAM" id="Phobius"/>
    </source>
</evidence>
<dbReference type="EMBL" id="BAABET010000018">
    <property type="protein sequence ID" value="GAA4340092.1"/>
    <property type="molecule type" value="Genomic_DNA"/>
</dbReference>
<organism evidence="2 3">
    <name type="scientific">Streptomyces venetus</name>
    <dbReference type="NCBI Taxonomy" id="1701086"/>
    <lineage>
        <taxon>Bacteria</taxon>
        <taxon>Bacillati</taxon>
        <taxon>Actinomycetota</taxon>
        <taxon>Actinomycetes</taxon>
        <taxon>Kitasatosporales</taxon>
        <taxon>Streptomycetaceae</taxon>
        <taxon>Streptomyces</taxon>
    </lineage>
</organism>
<reference evidence="3" key="1">
    <citation type="journal article" date="2019" name="Int. J. Syst. Evol. Microbiol.">
        <title>The Global Catalogue of Microorganisms (GCM) 10K type strain sequencing project: providing services to taxonomists for standard genome sequencing and annotation.</title>
        <authorList>
            <consortium name="The Broad Institute Genomics Platform"/>
            <consortium name="The Broad Institute Genome Sequencing Center for Infectious Disease"/>
            <person name="Wu L."/>
            <person name="Ma J."/>
        </authorList>
    </citation>
    <scope>NUCLEOTIDE SEQUENCE [LARGE SCALE GENOMIC DNA]</scope>
    <source>
        <strain evidence="3">JCM 31290</strain>
    </source>
</reference>
<comment type="caution">
    <text evidence="2">The sequence shown here is derived from an EMBL/GenBank/DDBJ whole genome shotgun (WGS) entry which is preliminary data.</text>
</comment>
<accession>A0ABP8HJ53</accession>
<proteinExistence type="predicted"/>
<keyword evidence="1" id="KW-0812">Transmembrane</keyword>
<gene>
    <name evidence="2" type="ORF">GCM10023086_75460</name>
</gene>
<keyword evidence="1" id="KW-0472">Membrane</keyword>